<dbReference type="Proteomes" id="UP001430701">
    <property type="component" value="Unassembled WGS sequence"/>
</dbReference>
<proteinExistence type="predicted"/>
<reference evidence="1" key="1">
    <citation type="submission" date="2021-11" db="EMBL/GenBank/DDBJ databases">
        <title>Genome sequence of Xylella taiwanensis PLS432.</title>
        <authorList>
            <person name="Weng L.-W."/>
            <person name="Su C.-C."/>
            <person name="Tsai C.-W."/>
            <person name="Kuo C.-H."/>
        </authorList>
    </citation>
    <scope>NUCLEOTIDE SEQUENCE</scope>
    <source>
        <strain evidence="1">PLS432</strain>
    </source>
</reference>
<dbReference type="EMBL" id="JAJPPU010000001">
    <property type="protein sequence ID" value="MCD8472435.1"/>
    <property type="molecule type" value="Genomic_DNA"/>
</dbReference>
<protein>
    <submittedName>
        <fullName evidence="1">Uncharacterized protein</fullName>
    </submittedName>
</protein>
<keyword evidence="2" id="KW-1185">Reference proteome</keyword>
<evidence type="ECO:0000313" key="1">
    <source>
        <dbReference type="EMBL" id="MCD8472435.1"/>
    </source>
</evidence>
<evidence type="ECO:0000313" key="2">
    <source>
        <dbReference type="Proteomes" id="UP001430701"/>
    </source>
</evidence>
<accession>A0ABS8TUR7</accession>
<dbReference type="GeneID" id="300797121"/>
<sequence>MASTAAVGTRLPALAEDRDRSTLVHSQASYSGAFLLLFHLVPDECAQELCAGTVMGAFAVIENSACSA</sequence>
<organism evidence="1 2">
    <name type="scientific">Xylella taiwanensis</name>
    <dbReference type="NCBI Taxonomy" id="1444770"/>
    <lineage>
        <taxon>Bacteria</taxon>
        <taxon>Pseudomonadati</taxon>
        <taxon>Pseudomonadota</taxon>
        <taxon>Gammaproteobacteria</taxon>
        <taxon>Lysobacterales</taxon>
        <taxon>Lysobacteraceae</taxon>
        <taxon>Xylella</taxon>
    </lineage>
</organism>
<gene>
    <name evidence="1" type="ORF">LPH55_02830</name>
</gene>
<name>A0ABS8TUR7_9GAMM</name>
<comment type="caution">
    <text evidence="1">The sequence shown here is derived from an EMBL/GenBank/DDBJ whole genome shotgun (WGS) entry which is preliminary data.</text>
</comment>
<dbReference type="RefSeq" id="WP_160165120.1">
    <property type="nucleotide sequence ID" value="NZ_CP053627.1"/>
</dbReference>